<comment type="caution">
    <text evidence="1">The sequence shown here is derived from an EMBL/GenBank/DDBJ whole genome shotgun (WGS) entry which is preliminary data.</text>
</comment>
<organism evidence="1 2">
    <name type="scientific">Chaenocephalus aceratus</name>
    <name type="common">Blackfin icefish</name>
    <name type="synonym">Chaenichthys aceratus</name>
    <dbReference type="NCBI Taxonomy" id="36190"/>
    <lineage>
        <taxon>Eukaryota</taxon>
        <taxon>Metazoa</taxon>
        <taxon>Chordata</taxon>
        <taxon>Craniata</taxon>
        <taxon>Vertebrata</taxon>
        <taxon>Euteleostomi</taxon>
        <taxon>Actinopterygii</taxon>
        <taxon>Neopterygii</taxon>
        <taxon>Teleostei</taxon>
        <taxon>Neoteleostei</taxon>
        <taxon>Acanthomorphata</taxon>
        <taxon>Eupercaria</taxon>
        <taxon>Perciformes</taxon>
        <taxon>Notothenioidei</taxon>
        <taxon>Channichthyidae</taxon>
        <taxon>Chaenocephalus</taxon>
    </lineage>
</organism>
<dbReference type="Proteomes" id="UP001057452">
    <property type="component" value="Chromosome 9"/>
</dbReference>
<gene>
    <name evidence="1" type="ORF">KUCAC02_028604</name>
</gene>
<proteinExistence type="predicted"/>
<keyword evidence="2" id="KW-1185">Reference proteome</keyword>
<name>A0ACB9X2I0_CHAAC</name>
<accession>A0ACB9X2I0</accession>
<evidence type="ECO:0000313" key="1">
    <source>
        <dbReference type="EMBL" id="KAI4820632.1"/>
    </source>
</evidence>
<reference evidence="1" key="1">
    <citation type="submission" date="2022-05" db="EMBL/GenBank/DDBJ databases">
        <title>Chromosome-level genome of Chaenocephalus aceratus.</title>
        <authorList>
            <person name="Park H."/>
        </authorList>
    </citation>
    <scope>NUCLEOTIDE SEQUENCE</scope>
    <source>
        <strain evidence="1">KU_202001</strain>
    </source>
</reference>
<feature type="non-terminal residue" evidence="1">
    <location>
        <position position="105"/>
    </location>
</feature>
<feature type="non-terminal residue" evidence="1">
    <location>
        <position position="1"/>
    </location>
</feature>
<protein>
    <submittedName>
        <fullName evidence="1">Uncharacterized protein</fullName>
    </submittedName>
</protein>
<dbReference type="EMBL" id="CM043793">
    <property type="protein sequence ID" value="KAI4820632.1"/>
    <property type="molecule type" value="Genomic_DNA"/>
</dbReference>
<sequence>ESSYGFEPKQGVAMPLPACPLLFAHCGTVEEQGFEWTGSSPLVKWMAVTRWMLDVNAGAARSSLRAYRGARGRTIEDSTMVSGGPGFLKEAVVTGTRKGSPCPPV</sequence>
<evidence type="ECO:0000313" key="2">
    <source>
        <dbReference type="Proteomes" id="UP001057452"/>
    </source>
</evidence>